<evidence type="ECO:0000256" key="6">
    <source>
        <dbReference type="ARBA" id="ARBA00022912"/>
    </source>
</evidence>
<evidence type="ECO:0000256" key="3">
    <source>
        <dbReference type="ARBA" id="ARBA00013064"/>
    </source>
</evidence>
<comment type="subcellular location">
    <subcellularLocation>
        <location evidence="1">Cytoplasm</location>
    </subcellularLocation>
</comment>
<dbReference type="GO" id="GO:0004726">
    <property type="term" value="F:non-membrane spanning protein tyrosine phosphatase activity"/>
    <property type="evidence" value="ECO:0007669"/>
    <property type="project" value="InterPro"/>
</dbReference>
<keyword evidence="6" id="KW-0904">Protein phosphatase</keyword>
<dbReference type="CDD" id="cd16343">
    <property type="entry name" value="LMWPTP"/>
    <property type="match status" value="1"/>
</dbReference>
<dbReference type="Proteomes" id="UP000248925">
    <property type="component" value="Unassembled WGS sequence"/>
</dbReference>
<dbReference type="InterPro" id="IPR050438">
    <property type="entry name" value="LMW_PTPase"/>
</dbReference>
<dbReference type="InterPro" id="IPR023485">
    <property type="entry name" value="Ptyr_pPase"/>
</dbReference>
<dbReference type="SMART" id="SM00226">
    <property type="entry name" value="LMWPc"/>
    <property type="match status" value="1"/>
</dbReference>
<dbReference type="OrthoDB" id="9784339at2"/>
<evidence type="ECO:0000259" key="8">
    <source>
        <dbReference type="SMART" id="SM00226"/>
    </source>
</evidence>
<dbReference type="AlphaFoldDB" id="A0A2W4C9L0"/>
<dbReference type="EC" id="3.1.3.48" evidence="3"/>
<comment type="caution">
    <text evidence="9">The sequence shown here is derived from an EMBL/GenBank/DDBJ whole genome shotgun (WGS) entry which is preliminary data.</text>
</comment>
<evidence type="ECO:0000256" key="1">
    <source>
        <dbReference type="ARBA" id="ARBA00004496"/>
    </source>
</evidence>
<feature type="active site" description="Nucleophile" evidence="7">
    <location>
        <position position="10"/>
    </location>
</feature>
<dbReference type="EMBL" id="PCDP01000059">
    <property type="protein sequence ID" value="PZM09611.1"/>
    <property type="molecule type" value="Genomic_DNA"/>
</dbReference>
<dbReference type="RefSeq" id="WP_111162990.1">
    <property type="nucleotide sequence ID" value="NZ_PCDP01000059.1"/>
</dbReference>
<dbReference type="InterPro" id="IPR002115">
    <property type="entry name" value="Tyr_Pase_low_mol_wt_mml"/>
</dbReference>
<evidence type="ECO:0000313" key="9">
    <source>
        <dbReference type="EMBL" id="PZM09611.1"/>
    </source>
</evidence>
<reference evidence="9 10" key="1">
    <citation type="journal article" date="2018" name="Sci. Rep.">
        <title>Rhizobium tumorigenes sp. nov., a novel plant tumorigenic bacterium isolated from cane gall tumors on thornless blackberry.</title>
        <authorList>
            <person name="Kuzmanovi N."/>
            <person name="Smalla K."/>
            <person name="Gronow S."/>
            <person name="PuBawska J."/>
        </authorList>
    </citation>
    <scope>NUCLEOTIDE SEQUENCE [LARGE SCALE GENOMIC DNA]</scope>
    <source>
        <strain evidence="9 10">CCBAU 85046</strain>
    </source>
</reference>
<dbReference type="PRINTS" id="PR00719">
    <property type="entry name" value="LMWPTPASE"/>
</dbReference>
<dbReference type="Gene3D" id="3.40.50.2300">
    <property type="match status" value="1"/>
</dbReference>
<dbReference type="InterPro" id="IPR036196">
    <property type="entry name" value="Ptyr_pPase_sf"/>
</dbReference>
<evidence type="ECO:0000256" key="2">
    <source>
        <dbReference type="ARBA" id="ARBA00011063"/>
    </source>
</evidence>
<name>A0A2W4C9L0_9HYPH</name>
<feature type="active site" evidence="7">
    <location>
        <position position="16"/>
    </location>
</feature>
<dbReference type="GO" id="GO:0003993">
    <property type="term" value="F:acid phosphatase activity"/>
    <property type="evidence" value="ECO:0007669"/>
    <property type="project" value="InterPro"/>
</dbReference>
<dbReference type="PANTHER" id="PTHR11717:SF7">
    <property type="entry name" value="LOW MOLECULAR WEIGHT PHOSPHOTYROSINE PROTEIN PHOSPHATASE"/>
    <property type="match status" value="1"/>
</dbReference>
<comment type="similarity">
    <text evidence="2">Belongs to the low molecular weight phosphotyrosine protein phosphatase family.</text>
</comment>
<feature type="domain" description="Phosphotyrosine protein phosphatase I" evidence="8">
    <location>
        <begin position="4"/>
        <end position="152"/>
    </location>
</feature>
<accession>A0A2W4C9L0</accession>
<keyword evidence="4" id="KW-0963">Cytoplasm</keyword>
<evidence type="ECO:0000256" key="4">
    <source>
        <dbReference type="ARBA" id="ARBA00022490"/>
    </source>
</evidence>
<evidence type="ECO:0000256" key="5">
    <source>
        <dbReference type="ARBA" id="ARBA00022801"/>
    </source>
</evidence>
<keyword evidence="10" id="KW-1185">Reference proteome</keyword>
<feature type="active site" description="Proton donor" evidence="7">
    <location>
        <position position="126"/>
    </location>
</feature>
<evidence type="ECO:0000256" key="7">
    <source>
        <dbReference type="PIRSR" id="PIRSR617867-1"/>
    </source>
</evidence>
<keyword evidence="5" id="KW-0378">Hydrolase</keyword>
<sequence length="159" mass="17451">MDRFQILFVCAGNICRSPLAEGIFRHMVINAGRAAEFNIGSAGTGSWHEGDAPDPRSISIATGHGIDISRQRARRVTTEDFDRFDLILAMDHDNLRNLQKVAPGEAIGKIHLFNSYAMGTDEDIPDPYYGDREDFETVYTMLLTGCSSLLAAAGKVRAS</sequence>
<dbReference type="PANTHER" id="PTHR11717">
    <property type="entry name" value="LOW MOLECULAR WEIGHT PROTEIN TYROSINE PHOSPHATASE"/>
    <property type="match status" value="1"/>
</dbReference>
<organism evidence="9 10">
    <name type="scientific">Rhizobium tubonense</name>
    <dbReference type="NCBI Taxonomy" id="484088"/>
    <lineage>
        <taxon>Bacteria</taxon>
        <taxon>Pseudomonadati</taxon>
        <taxon>Pseudomonadota</taxon>
        <taxon>Alphaproteobacteria</taxon>
        <taxon>Hyphomicrobiales</taxon>
        <taxon>Rhizobiaceae</taxon>
        <taxon>Rhizobium/Agrobacterium group</taxon>
        <taxon>Rhizobium</taxon>
    </lineage>
</organism>
<dbReference type="Pfam" id="PF01451">
    <property type="entry name" value="LMWPc"/>
    <property type="match status" value="1"/>
</dbReference>
<proteinExistence type="inferred from homology"/>
<dbReference type="SUPFAM" id="SSF52788">
    <property type="entry name" value="Phosphotyrosine protein phosphatases I"/>
    <property type="match status" value="1"/>
</dbReference>
<gene>
    <name evidence="9" type="ORF">CPY51_25340</name>
</gene>
<dbReference type="PRINTS" id="PR00720">
    <property type="entry name" value="MAMMALPTPASE"/>
</dbReference>
<dbReference type="InterPro" id="IPR017867">
    <property type="entry name" value="Tyr_phospatase_low_mol_wt"/>
</dbReference>
<protein>
    <recommendedName>
        <fullName evidence="3">protein-tyrosine-phosphatase</fullName>
        <ecNumber evidence="3">3.1.3.48</ecNumber>
    </recommendedName>
</protein>
<evidence type="ECO:0000313" key="10">
    <source>
        <dbReference type="Proteomes" id="UP000248925"/>
    </source>
</evidence>
<dbReference type="GO" id="GO:0005737">
    <property type="term" value="C:cytoplasm"/>
    <property type="evidence" value="ECO:0007669"/>
    <property type="project" value="UniProtKB-SubCell"/>
</dbReference>